<protein>
    <submittedName>
        <fullName evidence="1">Uncharacterized protein</fullName>
    </submittedName>
</protein>
<keyword evidence="2" id="KW-1185">Reference proteome</keyword>
<proteinExistence type="predicted"/>
<dbReference type="Proteomes" id="UP000597762">
    <property type="component" value="Unassembled WGS sequence"/>
</dbReference>
<gene>
    <name evidence="1" type="ORF">SPHA_68342</name>
</gene>
<dbReference type="EMBL" id="CAHIKZ030004974">
    <property type="protein sequence ID" value="CAE1317824.1"/>
    <property type="molecule type" value="Genomic_DNA"/>
</dbReference>
<sequence>MTERPSLWKRLGKRRALKRGVIESVRLSLSLSLSSVNATSDKSLRHFFFFQPKQLTEWKKIKLYNSFSPLFSSSFSLNIPPPTLCLSLPLPLSLALLFFLPLFSPSPLSITHTHSNVPSLLRFLLPPVSHSHLHPLSLTLKPPPTFPLSLSNCPLTFNIFLTTSFPFSPSPTVHLPLLFSPVALFHHPPMFTILQPPLFPTSPSPPKSSEAARVPPDFYDQIKKHFHNLYLYFIYLHLSI</sequence>
<comment type="caution">
    <text evidence="1">The sequence shown here is derived from an EMBL/GenBank/DDBJ whole genome shotgun (WGS) entry which is preliminary data.</text>
</comment>
<accession>A0A812E757</accession>
<evidence type="ECO:0000313" key="1">
    <source>
        <dbReference type="EMBL" id="CAE1317824.1"/>
    </source>
</evidence>
<organism evidence="1 2">
    <name type="scientific">Acanthosepion pharaonis</name>
    <name type="common">Pharaoh cuttlefish</name>
    <name type="synonym">Sepia pharaonis</name>
    <dbReference type="NCBI Taxonomy" id="158019"/>
    <lineage>
        <taxon>Eukaryota</taxon>
        <taxon>Metazoa</taxon>
        <taxon>Spiralia</taxon>
        <taxon>Lophotrochozoa</taxon>
        <taxon>Mollusca</taxon>
        <taxon>Cephalopoda</taxon>
        <taxon>Coleoidea</taxon>
        <taxon>Decapodiformes</taxon>
        <taxon>Sepiida</taxon>
        <taxon>Sepiina</taxon>
        <taxon>Sepiidae</taxon>
        <taxon>Acanthosepion</taxon>
    </lineage>
</organism>
<name>A0A812E757_ACAPH</name>
<evidence type="ECO:0000313" key="2">
    <source>
        <dbReference type="Proteomes" id="UP000597762"/>
    </source>
</evidence>
<reference evidence="1" key="1">
    <citation type="submission" date="2021-01" db="EMBL/GenBank/DDBJ databases">
        <authorList>
            <person name="Li R."/>
            <person name="Bekaert M."/>
        </authorList>
    </citation>
    <scope>NUCLEOTIDE SEQUENCE</scope>
    <source>
        <strain evidence="1">Farmed</strain>
    </source>
</reference>
<dbReference type="AlphaFoldDB" id="A0A812E757"/>